<accession>A0AAW5BRL7</accession>
<evidence type="ECO:0000256" key="1">
    <source>
        <dbReference type="ARBA" id="ARBA00004496"/>
    </source>
</evidence>
<evidence type="ECO:0000256" key="2">
    <source>
        <dbReference type="ARBA" id="ARBA00022448"/>
    </source>
</evidence>
<gene>
    <name evidence="9" type="ORF">L0N08_15560</name>
</gene>
<dbReference type="Proteomes" id="UP001299608">
    <property type="component" value="Unassembled WGS sequence"/>
</dbReference>
<keyword evidence="6" id="KW-0598">Phosphotransferase system</keyword>
<dbReference type="AlphaFoldDB" id="A0AAW5BRL7"/>
<dbReference type="GO" id="GO:0016301">
    <property type="term" value="F:kinase activity"/>
    <property type="evidence" value="ECO:0007669"/>
    <property type="project" value="UniProtKB-KW"/>
</dbReference>
<keyword evidence="4 9" id="KW-0762">Sugar transport</keyword>
<keyword evidence="5" id="KW-0808">Transferase</keyword>
<dbReference type="SUPFAM" id="SSF52728">
    <property type="entry name" value="PTS IIb component"/>
    <property type="match status" value="1"/>
</dbReference>
<dbReference type="GO" id="GO:0008982">
    <property type="term" value="F:protein-N(PI)-phosphohistidine-sugar phosphotransferase activity"/>
    <property type="evidence" value="ECO:0007669"/>
    <property type="project" value="InterPro"/>
</dbReference>
<sequence length="176" mass="19816">LSLLFVPPAEGGGMGIYMKNVLVTRIDDRLIHGQVVTAWIKQYPINKILIIDDELSRNKLMERIYKAAAPVGVEVMIMDQEHAEIFLKEAPLAKEHIMVLVKVPQVLERLLQSGVGFDKIILGGMGAKPGRKTFNKNVSANEDETECFRRIIDSGVEIYYQLVPSEKEVNIRKLLS</sequence>
<keyword evidence="7" id="KW-0418">Kinase</keyword>
<protein>
    <submittedName>
        <fullName evidence="9">PTS sugar transporter subunit IIB</fullName>
    </submittedName>
</protein>
<evidence type="ECO:0000313" key="10">
    <source>
        <dbReference type="Proteomes" id="UP001299608"/>
    </source>
</evidence>
<evidence type="ECO:0000256" key="5">
    <source>
        <dbReference type="ARBA" id="ARBA00022679"/>
    </source>
</evidence>
<evidence type="ECO:0000256" key="3">
    <source>
        <dbReference type="ARBA" id="ARBA00022490"/>
    </source>
</evidence>
<reference evidence="9" key="1">
    <citation type="submission" date="2022-01" db="EMBL/GenBank/DDBJ databases">
        <title>Collection of gut derived symbiotic bacterial strains cultured from healthy donors.</title>
        <authorList>
            <person name="Lin H."/>
            <person name="Kohout C."/>
            <person name="Waligurski E."/>
            <person name="Pamer E.G."/>
        </authorList>
    </citation>
    <scope>NUCLEOTIDE SEQUENCE</scope>
    <source>
        <strain evidence="9">DFI.6.55</strain>
    </source>
</reference>
<dbReference type="Pfam" id="PF03830">
    <property type="entry name" value="PTSIIB_sorb"/>
    <property type="match status" value="1"/>
</dbReference>
<dbReference type="EMBL" id="JAKNGE010000018">
    <property type="protein sequence ID" value="MCG4746840.1"/>
    <property type="molecule type" value="Genomic_DNA"/>
</dbReference>
<keyword evidence="2" id="KW-0813">Transport</keyword>
<evidence type="ECO:0000256" key="4">
    <source>
        <dbReference type="ARBA" id="ARBA00022597"/>
    </source>
</evidence>
<organism evidence="9 10">
    <name type="scientific">Enterocloster aldenensis</name>
    <dbReference type="NCBI Taxonomy" id="358742"/>
    <lineage>
        <taxon>Bacteria</taxon>
        <taxon>Bacillati</taxon>
        <taxon>Bacillota</taxon>
        <taxon>Clostridia</taxon>
        <taxon>Lachnospirales</taxon>
        <taxon>Lachnospiraceae</taxon>
        <taxon>Enterocloster</taxon>
    </lineage>
</organism>
<evidence type="ECO:0000256" key="7">
    <source>
        <dbReference type="ARBA" id="ARBA00022777"/>
    </source>
</evidence>
<dbReference type="GO" id="GO:0009401">
    <property type="term" value="P:phosphoenolpyruvate-dependent sugar phosphotransferase system"/>
    <property type="evidence" value="ECO:0007669"/>
    <property type="project" value="UniProtKB-KW"/>
</dbReference>
<dbReference type="Gene3D" id="3.40.35.10">
    <property type="entry name" value="Phosphotransferase system, sorbose subfamily IIB component"/>
    <property type="match status" value="1"/>
</dbReference>
<proteinExistence type="predicted"/>
<dbReference type="InterPro" id="IPR004720">
    <property type="entry name" value="PTS_IIB_sorbose-sp"/>
</dbReference>
<dbReference type="PROSITE" id="PS51101">
    <property type="entry name" value="PTS_EIIB_TYPE_4"/>
    <property type="match status" value="1"/>
</dbReference>
<comment type="caution">
    <text evidence="9">The sequence shown here is derived from an EMBL/GenBank/DDBJ whole genome shotgun (WGS) entry which is preliminary data.</text>
</comment>
<dbReference type="GO" id="GO:0005737">
    <property type="term" value="C:cytoplasm"/>
    <property type="evidence" value="ECO:0007669"/>
    <property type="project" value="UniProtKB-SubCell"/>
</dbReference>
<keyword evidence="3" id="KW-0963">Cytoplasm</keyword>
<feature type="non-terminal residue" evidence="9">
    <location>
        <position position="1"/>
    </location>
</feature>
<evidence type="ECO:0000313" key="9">
    <source>
        <dbReference type="EMBL" id="MCG4746840.1"/>
    </source>
</evidence>
<comment type="subcellular location">
    <subcellularLocation>
        <location evidence="1">Cytoplasm</location>
    </subcellularLocation>
</comment>
<name>A0AAW5BRL7_9FIRM</name>
<dbReference type="InterPro" id="IPR036667">
    <property type="entry name" value="PTS_IIB_sorbose-sp_sf"/>
</dbReference>
<dbReference type="RefSeq" id="WP_238053629.1">
    <property type="nucleotide sequence ID" value="NZ_JAKNGE010000018.1"/>
</dbReference>
<feature type="domain" description="PTS EIIB type-4" evidence="8">
    <location>
        <begin position="17"/>
        <end position="176"/>
    </location>
</feature>
<evidence type="ECO:0000256" key="6">
    <source>
        <dbReference type="ARBA" id="ARBA00022683"/>
    </source>
</evidence>
<evidence type="ECO:0000259" key="8">
    <source>
        <dbReference type="PROSITE" id="PS51101"/>
    </source>
</evidence>